<dbReference type="SMART" id="SM00830">
    <property type="entry name" value="CM_2"/>
    <property type="match status" value="1"/>
</dbReference>
<dbReference type="SUPFAM" id="SSF48600">
    <property type="entry name" value="Chorismate mutase II"/>
    <property type="match status" value="1"/>
</dbReference>
<keyword evidence="8" id="KW-1185">Reference proteome</keyword>
<dbReference type="NCBIfam" id="TIGR01806">
    <property type="entry name" value="CM_mono2"/>
    <property type="match status" value="1"/>
</dbReference>
<dbReference type="GO" id="GO:0046417">
    <property type="term" value="P:chorismate metabolic process"/>
    <property type="evidence" value="ECO:0007669"/>
    <property type="project" value="InterPro"/>
</dbReference>
<feature type="domain" description="Chorismate mutase" evidence="6">
    <location>
        <begin position="66"/>
        <end position="167"/>
    </location>
</feature>
<dbReference type="PANTHER" id="PTHR38041:SF2">
    <property type="entry name" value="SECRETED CHORISMATE MUTASE"/>
    <property type="match status" value="1"/>
</dbReference>
<protein>
    <recommendedName>
        <fullName evidence="2">chorismate mutase</fullName>
        <ecNumber evidence="2">5.4.99.5</ecNumber>
    </recommendedName>
</protein>
<evidence type="ECO:0000256" key="2">
    <source>
        <dbReference type="ARBA" id="ARBA00012404"/>
    </source>
</evidence>
<comment type="pathway">
    <text evidence="1">Metabolic intermediate biosynthesis; prephenate biosynthesis; prephenate from chorismate: step 1/1.</text>
</comment>
<evidence type="ECO:0000259" key="6">
    <source>
        <dbReference type="PROSITE" id="PS51168"/>
    </source>
</evidence>
<evidence type="ECO:0000313" key="8">
    <source>
        <dbReference type="Proteomes" id="UP000249304"/>
    </source>
</evidence>
<proteinExistence type="predicted"/>
<name>A0A2W2FQL9_9ACTN</name>
<organism evidence="7 8">
    <name type="scientific">Nonomuraea aridisoli</name>
    <dbReference type="NCBI Taxonomy" id="2070368"/>
    <lineage>
        <taxon>Bacteria</taxon>
        <taxon>Bacillati</taxon>
        <taxon>Actinomycetota</taxon>
        <taxon>Actinomycetes</taxon>
        <taxon>Streptosporangiales</taxon>
        <taxon>Streptosporangiaceae</taxon>
        <taxon>Nonomuraea</taxon>
    </lineage>
</organism>
<evidence type="ECO:0000256" key="1">
    <source>
        <dbReference type="ARBA" id="ARBA00004817"/>
    </source>
</evidence>
<accession>A0A2W2FQL9</accession>
<dbReference type="EC" id="5.4.99.5" evidence="2"/>
<sequence length="254" mass="27342">MTCCHRLVTFREAAVMSRQAAFVAVAVLALATACAAPPHAVTAANVLYEEREPAGAPVPYEGRETLPASPVPYDPRETYETPAVGGRSVTSGLRGLVGVAVERLLLADEVAAAKFGTDSPITDPARERELLDDVAERSAAIGLDPRAGVRFFQAQIEAGKTVQRRLHARWLADPASLPRRRPDLATELRPRLDALTPRVLRLLHQAGPVRRWPAACRSHLAVARAAVEARTRLDALHRDALTVALTPVCEAPVA</sequence>
<dbReference type="PROSITE" id="PS51168">
    <property type="entry name" value="CHORISMATE_MUT_2"/>
    <property type="match status" value="1"/>
</dbReference>
<dbReference type="InterPro" id="IPR051331">
    <property type="entry name" value="Chorismate_mutase-related"/>
</dbReference>
<evidence type="ECO:0000256" key="3">
    <source>
        <dbReference type="ARBA" id="ARBA00022729"/>
    </source>
</evidence>
<dbReference type="GO" id="GO:0004106">
    <property type="term" value="F:chorismate mutase activity"/>
    <property type="evidence" value="ECO:0007669"/>
    <property type="project" value="UniProtKB-EC"/>
</dbReference>
<reference evidence="7 8" key="1">
    <citation type="submission" date="2018-01" db="EMBL/GenBank/DDBJ databases">
        <title>Draft genome sequence of Nonomuraea sp. KC333.</title>
        <authorList>
            <person name="Sahin N."/>
            <person name="Saygin H."/>
            <person name="Ay H."/>
        </authorList>
    </citation>
    <scope>NUCLEOTIDE SEQUENCE [LARGE SCALE GENOMIC DNA]</scope>
    <source>
        <strain evidence="7 8">KC333</strain>
    </source>
</reference>
<dbReference type="Pfam" id="PF01817">
    <property type="entry name" value="CM_2"/>
    <property type="match status" value="1"/>
</dbReference>
<dbReference type="Proteomes" id="UP000249304">
    <property type="component" value="Unassembled WGS sequence"/>
</dbReference>
<dbReference type="PROSITE" id="PS51257">
    <property type="entry name" value="PROKAR_LIPOPROTEIN"/>
    <property type="match status" value="1"/>
</dbReference>
<dbReference type="InterPro" id="IPR008240">
    <property type="entry name" value="Chorismate_mutase_periplasmic"/>
</dbReference>
<dbReference type="UniPathway" id="UPA00120">
    <property type="reaction ID" value="UER00203"/>
</dbReference>
<feature type="signal peptide" evidence="5">
    <location>
        <begin position="1"/>
        <end position="35"/>
    </location>
</feature>
<evidence type="ECO:0000313" key="7">
    <source>
        <dbReference type="EMBL" id="PZG17364.1"/>
    </source>
</evidence>
<comment type="caution">
    <text evidence="7">The sequence shown here is derived from an EMBL/GenBank/DDBJ whole genome shotgun (WGS) entry which is preliminary data.</text>
</comment>
<evidence type="ECO:0000256" key="5">
    <source>
        <dbReference type="SAM" id="SignalP"/>
    </source>
</evidence>
<dbReference type="InterPro" id="IPR036263">
    <property type="entry name" value="Chorismate_II_sf"/>
</dbReference>
<dbReference type="PANTHER" id="PTHR38041">
    <property type="entry name" value="CHORISMATE MUTASE"/>
    <property type="match status" value="1"/>
</dbReference>
<keyword evidence="4" id="KW-0413">Isomerase</keyword>
<evidence type="ECO:0000256" key="4">
    <source>
        <dbReference type="ARBA" id="ARBA00023235"/>
    </source>
</evidence>
<dbReference type="InterPro" id="IPR036979">
    <property type="entry name" value="CM_dom_sf"/>
</dbReference>
<dbReference type="GO" id="GO:0009697">
    <property type="term" value="P:salicylic acid biosynthetic process"/>
    <property type="evidence" value="ECO:0007669"/>
    <property type="project" value="TreeGrafter"/>
</dbReference>
<keyword evidence="3 5" id="KW-0732">Signal</keyword>
<dbReference type="EMBL" id="POUD01000068">
    <property type="protein sequence ID" value="PZG17364.1"/>
    <property type="molecule type" value="Genomic_DNA"/>
</dbReference>
<gene>
    <name evidence="7" type="ORF">C1J01_18190</name>
</gene>
<feature type="chain" id="PRO_5016178843" description="chorismate mutase" evidence="5">
    <location>
        <begin position="36"/>
        <end position="254"/>
    </location>
</feature>
<dbReference type="AlphaFoldDB" id="A0A2W2FQL9"/>
<dbReference type="InterPro" id="IPR002701">
    <property type="entry name" value="CM_II_prokaryot"/>
</dbReference>
<dbReference type="Gene3D" id="1.20.59.10">
    <property type="entry name" value="Chorismate mutase"/>
    <property type="match status" value="1"/>
</dbReference>